<protein>
    <submittedName>
        <fullName evidence="1">Uncharacterized protein</fullName>
    </submittedName>
</protein>
<evidence type="ECO:0000313" key="1">
    <source>
        <dbReference type="EMBL" id="KAJ9110109.1"/>
    </source>
</evidence>
<comment type="caution">
    <text evidence="1">The sequence shown here is derived from an EMBL/GenBank/DDBJ whole genome shotgun (WGS) entry which is preliminary data.</text>
</comment>
<proteinExistence type="predicted"/>
<organism evidence="1 2">
    <name type="scientific">Naganishia cerealis</name>
    <dbReference type="NCBI Taxonomy" id="610337"/>
    <lineage>
        <taxon>Eukaryota</taxon>
        <taxon>Fungi</taxon>
        <taxon>Dikarya</taxon>
        <taxon>Basidiomycota</taxon>
        <taxon>Agaricomycotina</taxon>
        <taxon>Tremellomycetes</taxon>
        <taxon>Filobasidiales</taxon>
        <taxon>Filobasidiaceae</taxon>
        <taxon>Naganishia</taxon>
    </lineage>
</organism>
<dbReference type="Proteomes" id="UP001241377">
    <property type="component" value="Unassembled WGS sequence"/>
</dbReference>
<keyword evidence="2" id="KW-1185">Reference proteome</keyword>
<gene>
    <name evidence="1" type="ORF">QFC19_001780</name>
</gene>
<name>A0ACC2WEA8_9TREE</name>
<reference evidence="1" key="1">
    <citation type="submission" date="2023-04" db="EMBL/GenBank/DDBJ databases">
        <title>Draft Genome sequencing of Naganishia species isolated from polar environments using Oxford Nanopore Technology.</title>
        <authorList>
            <person name="Leo P."/>
            <person name="Venkateswaran K."/>
        </authorList>
    </citation>
    <scope>NUCLEOTIDE SEQUENCE</scope>
    <source>
        <strain evidence="1">MNA-CCFEE 5261</strain>
    </source>
</reference>
<sequence>MDNDGFTIVKRSHKSRASRPPPGGHSKGKSVPRLAYDTREQGKSTQTTATMEEKLEKLLAILQTRRRQLLEDEQGSGKGKTFLKRWEVCASPESQVNEGEKQEVAAQRRAGGVVLLANDFRGYIENAPRSQIENELPSVYRLTPHLSRIPFPSLSSSHIASNAFNSLVFQYLGSQAAKEVDWFTTPPVGCDRDSATETEVIVGEIKGELERMKISPPRKEELAALNDGAGSSEEHDGYTGQDALRDEFRNETEG</sequence>
<accession>A0ACC2WEA8</accession>
<dbReference type="EMBL" id="JASBWR010000014">
    <property type="protein sequence ID" value="KAJ9110109.1"/>
    <property type="molecule type" value="Genomic_DNA"/>
</dbReference>
<evidence type="ECO:0000313" key="2">
    <source>
        <dbReference type="Proteomes" id="UP001241377"/>
    </source>
</evidence>